<comment type="subcellular location">
    <subcellularLocation>
        <location evidence="1">Secreted</location>
        <location evidence="1">Extracellular space</location>
        <location evidence="1">Extracellular matrix</location>
    </subcellularLocation>
</comment>
<dbReference type="PROSITE" id="PS50215">
    <property type="entry name" value="ADAM_MEPRO"/>
    <property type="match status" value="1"/>
</dbReference>
<evidence type="ECO:0000256" key="8">
    <source>
        <dbReference type="ARBA" id="ARBA00022833"/>
    </source>
</evidence>
<keyword evidence="5" id="KW-0165">Cleavage on pair of basic residues</keyword>
<feature type="binding site" evidence="14">
    <location>
        <position position="547"/>
    </location>
    <ligand>
        <name>Ca(2+)</name>
        <dbReference type="ChEBI" id="CHEBI:29108"/>
        <label>1</label>
    </ligand>
</feature>
<keyword evidence="9 19" id="KW-0482">Metalloprotease</keyword>
<dbReference type="GO" id="GO:0031012">
    <property type="term" value="C:extracellular matrix"/>
    <property type="evidence" value="ECO:0007669"/>
    <property type="project" value="TreeGrafter"/>
</dbReference>
<dbReference type="RefSeq" id="XP_020010728.1">
    <property type="nucleotide sequence ID" value="XM_020155139.1"/>
</dbReference>
<feature type="disulfide bond" evidence="15">
    <location>
        <begin position="576"/>
        <end position="600"/>
    </location>
</feature>
<dbReference type="Pfam" id="PF05986">
    <property type="entry name" value="ADAMTS_spacer1"/>
    <property type="match status" value="1"/>
</dbReference>
<dbReference type="SUPFAM" id="SSF55486">
    <property type="entry name" value="Metalloproteases ('zincins'), catalytic domain"/>
    <property type="match status" value="1"/>
</dbReference>
<keyword evidence="11 15" id="KW-1015">Disulfide bond</keyword>
<dbReference type="PROSITE" id="PS50092">
    <property type="entry name" value="TSP1"/>
    <property type="match status" value="1"/>
</dbReference>
<sequence length="855" mass="93224">METSREMRLAHICCCCLLYQLGFLSNGIVSGLQLAPDLGEWEVVFPALWRREPVDAASGSGGSVDPSWVRGTGGGGGARAQLAGSSREVRSVAPAPLEEPAEGQSESGSRPPAPPGVEEDEELESQELPRGSSGAAALTPGAPASWQPPPPPQPPPTPPAAQQAEPDGEEVLLRIPASSRDLYLLLRRDGRFLAQRFAVEQRPSPGPGPGPTRAAAALRPPVPPDAACFYSGAVLRHPGSLASFSTCGGGLMGFIQLNEDFIFIEPLNDTMAITGHPHRLYRQKRSMEERATEKSALGNPYCGVISDKGRPRSKKIESGRGKRYSYKLPQEYNIETVVVADPTMVSYHGADAARRFILTILNMVFNLFQHKSLGVQVNLRVIKLILLHETPADLYIGHHGEKMLESFCKWQHEEFGKKNEIHLEMSTSWGEDMTSVDAAILITRKDFCVHKDEPCDTVGIAYLNGMCSEKRKCIIAEDNGLNLAFTIAHEMGHNMGINHDNDHPSCADGLHIMSGEWIKGQNLGDVSWSGCSKEDLERFLRSKASNCLLQTNPQSINSVMVPSTLPGMTYTADEQCQILFGPLASFCQEMQHVICTGLWCKVEGEEECRTKLDPPMDGTDCDPGKWCKAGECTSRTSAPEHRAGEWSEWSSCSRTCSSGISSRERKCPGLGSEARDCNGPRKQYRICENPPCPAGLPGFRDWQCQAYSVRTSYPKHALQWQAVLDEEKPCALFCSPVGKEQPVLLSEKVMDGTSCGYQGLDICANGRCQKVGCDGLLGSLAREDHCGVCNGNGKSCKVIKGDFNHTRGAGYVEVLVIPAGARRIKVVEEKPAHSYLGNLCYRHRDDGKQEPTSLS</sequence>
<feature type="disulfide bond" evidence="15">
    <location>
        <begin position="506"/>
        <end position="531"/>
    </location>
</feature>
<feature type="region of interest" description="Disordered" evidence="17">
    <location>
        <begin position="55"/>
        <end position="167"/>
    </location>
</feature>
<keyword evidence="8 14" id="KW-0862">Zinc</keyword>
<dbReference type="InterPro" id="IPR010294">
    <property type="entry name" value="ADAMTS_spacer1"/>
</dbReference>
<evidence type="ECO:0000256" key="7">
    <source>
        <dbReference type="ARBA" id="ARBA00022801"/>
    </source>
</evidence>
<evidence type="ECO:0000256" key="14">
    <source>
        <dbReference type="PIRSR" id="PIRSR613273-2"/>
    </source>
</evidence>
<keyword evidence="12" id="KW-0325">Glycoprotein</keyword>
<reference evidence="19" key="1">
    <citation type="submission" date="2025-08" db="UniProtKB">
        <authorList>
            <consortium name="RefSeq"/>
        </authorList>
    </citation>
    <scope>IDENTIFICATION</scope>
    <source>
        <tissue evidence="19">Leukocyte</tissue>
    </source>
</reference>
<keyword evidence="2" id="KW-0964">Secreted</keyword>
<feature type="binding site" evidence="14 16">
    <location>
        <position position="493"/>
    </location>
    <ligand>
        <name>Zn(2+)</name>
        <dbReference type="ChEBI" id="CHEBI:29105"/>
        <note>catalytic</note>
    </ligand>
</feature>
<evidence type="ECO:0000256" key="3">
    <source>
        <dbReference type="ARBA" id="ARBA00022530"/>
    </source>
</evidence>
<evidence type="ECO:0000256" key="2">
    <source>
        <dbReference type="ARBA" id="ARBA00022525"/>
    </source>
</evidence>
<feature type="binding site" evidence="14">
    <location>
        <position position="335"/>
    </location>
    <ligand>
        <name>Ca(2+)</name>
        <dbReference type="ChEBI" id="CHEBI:29108"/>
        <label>2</label>
    </ligand>
</feature>
<feature type="active site" evidence="13 16">
    <location>
        <position position="490"/>
    </location>
</feature>
<dbReference type="InterPro" id="IPR001590">
    <property type="entry name" value="Peptidase_M12B"/>
</dbReference>
<dbReference type="GO" id="GO:0006508">
    <property type="term" value="P:proteolysis"/>
    <property type="evidence" value="ECO:0007669"/>
    <property type="project" value="UniProtKB-KW"/>
</dbReference>
<evidence type="ECO:0000256" key="12">
    <source>
        <dbReference type="ARBA" id="ARBA00023180"/>
    </source>
</evidence>
<dbReference type="GO" id="GO:0030198">
    <property type="term" value="P:extracellular matrix organization"/>
    <property type="evidence" value="ECO:0007669"/>
    <property type="project" value="InterPro"/>
</dbReference>
<keyword evidence="7" id="KW-0378">Hydrolase</keyword>
<dbReference type="InterPro" id="IPR024079">
    <property type="entry name" value="MetalloPept_cat_dom_sf"/>
</dbReference>
<feature type="disulfide bond" evidence="15">
    <location>
        <begin position="587"/>
        <end position="608"/>
    </location>
</feature>
<dbReference type="PANTHER" id="PTHR13723:SF197">
    <property type="entry name" value="A DISINTEGRIN AND METALLOPROTEINASE WITH THROMBOSPONDIN MOTIFS 19"/>
    <property type="match status" value="1"/>
</dbReference>
<feature type="binding site" evidence="14 16">
    <location>
        <position position="489"/>
    </location>
    <ligand>
        <name>Zn(2+)</name>
        <dbReference type="ChEBI" id="CHEBI:29105"/>
        <note>catalytic</note>
    </ligand>
</feature>
<feature type="disulfide bond" evidence="15">
    <location>
        <begin position="595"/>
        <end position="627"/>
    </location>
</feature>
<dbReference type="AlphaFoldDB" id="A0A8B7TT49"/>
<dbReference type="Pfam" id="PF17771">
    <property type="entry name" value="ADAMTS_CR_2"/>
    <property type="match status" value="1"/>
</dbReference>
<feature type="disulfide bond" evidence="15">
    <location>
        <begin position="667"/>
        <end position="677"/>
    </location>
</feature>
<evidence type="ECO:0000256" key="13">
    <source>
        <dbReference type="PIRSR" id="PIRSR613273-1"/>
    </source>
</evidence>
<feature type="disulfide bond" evidence="15">
    <location>
        <begin position="448"/>
        <end position="455"/>
    </location>
</feature>
<dbReference type="Gene3D" id="3.40.1620.60">
    <property type="match status" value="1"/>
</dbReference>
<proteinExistence type="predicted"/>
<dbReference type="OrthoDB" id="10035764at2759"/>
<dbReference type="Gene3D" id="2.60.120.830">
    <property type="match status" value="1"/>
</dbReference>
<evidence type="ECO:0000256" key="10">
    <source>
        <dbReference type="ARBA" id="ARBA00023145"/>
    </source>
</evidence>
<feature type="binding site" evidence="14">
    <location>
        <position position="335"/>
    </location>
    <ligand>
        <name>Ca(2+)</name>
        <dbReference type="ChEBI" id="CHEBI:29108"/>
        <label>1</label>
    </ligand>
</feature>
<feature type="disulfide bond" evidence="15">
    <location>
        <begin position="656"/>
        <end position="692"/>
    </location>
</feature>
<feature type="domain" description="Peptidase M12B" evidence="18">
    <location>
        <begin position="332"/>
        <end position="552"/>
    </location>
</feature>
<feature type="disulfide bond" evidence="15 16">
    <location>
        <begin position="467"/>
        <end position="547"/>
    </location>
</feature>
<dbReference type="InterPro" id="IPR000884">
    <property type="entry name" value="TSP1_rpt"/>
</dbReference>
<keyword evidence="3" id="KW-0272">Extracellular matrix</keyword>
<evidence type="ECO:0000259" key="18">
    <source>
        <dbReference type="PROSITE" id="PS50215"/>
    </source>
</evidence>
<name>A0A8B7TT49_CASCN</name>
<dbReference type="InterPro" id="IPR013273">
    <property type="entry name" value="ADAMTS/ADAMTS-like"/>
</dbReference>
<feature type="disulfide bond" evidence="15">
    <location>
        <begin position="408"/>
        <end position="473"/>
    </location>
</feature>
<dbReference type="CTD" id="171019"/>
<keyword evidence="6 14" id="KW-0479">Metal-binding</keyword>
<evidence type="ECO:0000256" key="4">
    <source>
        <dbReference type="ARBA" id="ARBA00022670"/>
    </source>
</evidence>
<evidence type="ECO:0000313" key="19">
    <source>
        <dbReference type="RefSeq" id="XP_020010728.1"/>
    </source>
</evidence>
<feature type="disulfide bond" evidence="15">
    <location>
        <begin position="652"/>
        <end position="687"/>
    </location>
</feature>
<keyword evidence="4" id="KW-0645">Protease</keyword>
<dbReference type="GO" id="GO:0004222">
    <property type="term" value="F:metalloendopeptidase activity"/>
    <property type="evidence" value="ECO:0007669"/>
    <property type="project" value="InterPro"/>
</dbReference>
<dbReference type="InterPro" id="IPR036383">
    <property type="entry name" value="TSP1_rpt_sf"/>
</dbReference>
<dbReference type="InterPro" id="IPR041645">
    <property type="entry name" value="ADAMTS_CR_2"/>
</dbReference>
<dbReference type="InterPro" id="IPR006586">
    <property type="entry name" value="ADAM_Cys-rich"/>
</dbReference>
<comment type="cofactor">
    <cofactor evidence="14">
        <name>Zn(2+)</name>
        <dbReference type="ChEBI" id="CHEBI:29105"/>
    </cofactor>
    <text evidence="14">Binds 1 zinc ion per subunit.</text>
</comment>
<dbReference type="SMART" id="SM00209">
    <property type="entry name" value="TSP1"/>
    <property type="match status" value="1"/>
</dbReference>
<comment type="caution">
    <text evidence="16">Lacks conserved residue(s) required for the propagation of feature annotation.</text>
</comment>
<evidence type="ECO:0000256" key="16">
    <source>
        <dbReference type="PROSITE-ProRule" id="PRU00276"/>
    </source>
</evidence>
<evidence type="ECO:0000256" key="1">
    <source>
        <dbReference type="ARBA" id="ARBA00004498"/>
    </source>
</evidence>
<feature type="binding site" evidence="14 16">
    <location>
        <position position="499"/>
    </location>
    <ligand>
        <name>Zn(2+)</name>
        <dbReference type="ChEBI" id="CHEBI:29105"/>
        <note>catalytic</note>
    </ligand>
</feature>
<feature type="disulfide bond" evidence="15">
    <location>
        <begin position="621"/>
        <end position="632"/>
    </location>
</feature>
<evidence type="ECO:0000256" key="11">
    <source>
        <dbReference type="ARBA" id="ARBA00023157"/>
    </source>
</evidence>
<evidence type="ECO:0000256" key="9">
    <source>
        <dbReference type="ARBA" id="ARBA00023049"/>
    </source>
</evidence>
<dbReference type="CDD" id="cd04273">
    <property type="entry name" value="ZnMc_ADAMTS_like"/>
    <property type="match status" value="1"/>
</dbReference>
<keyword evidence="14" id="KW-0106">Calcium</keyword>
<dbReference type="FunFam" id="3.40.390.10:FF:000001">
    <property type="entry name" value="A disintegrin and metalloproteinase with thrombospondin motifs 1"/>
    <property type="match status" value="1"/>
</dbReference>
<organism evidence="19">
    <name type="scientific">Castor canadensis</name>
    <name type="common">American beaver</name>
    <dbReference type="NCBI Taxonomy" id="51338"/>
    <lineage>
        <taxon>Eukaryota</taxon>
        <taxon>Metazoa</taxon>
        <taxon>Chordata</taxon>
        <taxon>Craniata</taxon>
        <taxon>Vertebrata</taxon>
        <taxon>Euteleostomi</taxon>
        <taxon>Mammalia</taxon>
        <taxon>Eutheria</taxon>
        <taxon>Euarchontoglires</taxon>
        <taxon>Glires</taxon>
        <taxon>Rodentia</taxon>
        <taxon>Castorimorpha</taxon>
        <taxon>Castoridae</taxon>
        <taxon>Castor</taxon>
    </lineage>
</organism>
<feature type="binding site" evidence="14">
    <location>
        <position position="437"/>
    </location>
    <ligand>
        <name>Ca(2+)</name>
        <dbReference type="ChEBI" id="CHEBI:29108"/>
        <label>1</label>
    </ligand>
</feature>
<evidence type="ECO:0000256" key="15">
    <source>
        <dbReference type="PIRSR" id="PIRSR613273-3"/>
    </source>
</evidence>
<evidence type="ECO:0000256" key="17">
    <source>
        <dbReference type="SAM" id="MobiDB-lite"/>
    </source>
</evidence>
<dbReference type="PANTHER" id="PTHR13723">
    <property type="entry name" value="ADAMTS A DISINTEGRIN AND METALLOPROTEASE WITH THROMBOSPONDIN MOTIFS PROTEASE"/>
    <property type="match status" value="1"/>
</dbReference>
<dbReference type="GO" id="GO:0046872">
    <property type="term" value="F:metal ion binding"/>
    <property type="evidence" value="ECO:0007669"/>
    <property type="project" value="UniProtKB-KW"/>
</dbReference>
<dbReference type="InterPro" id="IPR050439">
    <property type="entry name" value="ADAMTS_ADAMTS-like"/>
</dbReference>
<dbReference type="PRINTS" id="PR01857">
    <property type="entry name" value="ADAMTSFAMILY"/>
</dbReference>
<dbReference type="SMART" id="SM00608">
    <property type="entry name" value="ACR"/>
    <property type="match status" value="1"/>
</dbReference>
<dbReference type="KEGG" id="ccan:109680210"/>
<protein>
    <submittedName>
        <fullName evidence="19">A disintegrin and metalloproteinase with thrombospondin motifs 19</fullName>
    </submittedName>
</protein>
<feature type="binding site" description="in inhibited form" evidence="14">
    <location>
        <position position="302"/>
    </location>
    <ligand>
        <name>Zn(2+)</name>
        <dbReference type="ChEBI" id="CHEBI:29105"/>
        <note>catalytic</note>
    </ligand>
</feature>
<dbReference type="Gene3D" id="2.20.100.10">
    <property type="entry name" value="Thrombospondin type-1 (TSP1) repeat"/>
    <property type="match status" value="1"/>
</dbReference>
<dbReference type="Pfam" id="PF01421">
    <property type="entry name" value="Reprolysin"/>
    <property type="match status" value="1"/>
</dbReference>
<feature type="compositionally biased region" description="Pro residues" evidence="17">
    <location>
        <begin position="146"/>
        <end position="159"/>
    </location>
</feature>
<dbReference type="SUPFAM" id="SSF82895">
    <property type="entry name" value="TSP-1 type 1 repeat"/>
    <property type="match status" value="1"/>
</dbReference>
<keyword evidence="10" id="KW-0865">Zymogen</keyword>
<dbReference type="Pfam" id="PF00090">
    <property type="entry name" value="TSP_1"/>
    <property type="match status" value="1"/>
</dbReference>
<dbReference type="Gene3D" id="3.40.390.10">
    <property type="entry name" value="Collagenase (Catalytic Domain)"/>
    <property type="match status" value="1"/>
</dbReference>
<gene>
    <name evidence="19" type="primary">LOC109680210</name>
</gene>
<evidence type="ECO:0000256" key="5">
    <source>
        <dbReference type="ARBA" id="ARBA00022685"/>
    </source>
</evidence>
<evidence type="ECO:0000256" key="6">
    <source>
        <dbReference type="ARBA" id="ARBA00022723"/>
    </source>
</evidence>
<accession>A0A8B7TT49</accession>